<evidence type="ECO:0000313" key="3">
    <source>
        <dbReference type="Proteomes" id="UP000434172"/>
    </source>
</evidence>
<evidence type="ECO:0000313" key="2">
    <source>
        <dbReference type="EMBL" id="KAF0321238.1"/>
    </source>
</evidence>
<reference evidence="2 3" key="1">
    <citation type="submission" date="2019-12" db="EMBL/GenBank/DDBJ databases">
        <title>A genome sequence resource for the geographically widespread anthracnose pathogen Colletotrichum asianum.</title>
        <authorList>
            <person name="Meng Y."/>
        </authorList>
    </citation>
    <scope>NUCLEOTIDE SEQUENCE [LARGE SCALE GENOMIC DNA]</scope>
    <source>
        <strain evidence="2 3">ICMP 18580</strain>
    </source>
</reference>
<feature type="compositionally biased region" description="Low complexity" evidence="1">
    <location>
        <begin position="63"/>
        <end position="75"/>
    </location>
</feature>
<proteinExistence type="predicted"/>
<comment type="caution">
    <text evidence="2">The sequence shown here is derived from an EMBL/GenBank/DDBJ whole genome shotgun (WGS) entry which is preliminary data.</text>
</comment>
<feature type="region of interest" description="Disordered" evidence="1">
    <location>
        <begin position="94"/>
        <end position="149"/>
    </location>
</feature>
<feature type="compositionally biased region" description="Polar residues" evidence="1">
    <location>
        <begin position="47"/>
        <end position="62"/>
    </location>
</feature>
<dbReference type="Proteomes" id="UP000434172">
    <property type="component" value="Unassembled WGS sequence"/>
</dbReference>
<feature type="compositionally biased region" description="Basic and acidic residues" evidence="1">
    <location>
        <begin position="22"/>
        <end position="46"/>
    </location>
</feature>
<protein>
    <submittedName>
        <fullName evidence="2">Uncharacterized protein</fullName>
    </submittedName>
</protein>
<organism evidence="2 3">
    <name type="scientific">Colletotrichum asianum</name>
    <dbReference type="NCBI Taxonomy" id="702518"/>
    <lineage>
        <taxon>Eukaryota</taxon>
        <taxon>Fungi</taxon>
        <taxon>Dikarya</taxon>
        <taxon>Ascomycota</taxon>
        <taxon>Pezizomycotina</taxon>
        <taxon>Sordariomycetes</taxon>
        <taxon>Hypocreomycetidae</taxon>
        <taxon>Glomerellales</taxon>
        <taxon>Glomerellaceae</taxon>
        <taxon>Colletotrichum</taxon>
        <taxon>Colletotrichum gloeosporioides species complex</taxon>
    </lineage>
</organism>
<sequence>MPESSDAPYASYLNSEQPMTCKAREAKADSLDDKSPHGGDEWRQDESYQTSSHVSFSGETFRTSSMSTSYSKTKSAMSLRNILCDESFLESAEKDAHIPQSSAQKTPKLEDCTQPQNRLHSPLHNYSPSPPHCRRHADPTGSMNQDPAANSLPQAILNISPTYDAKHFNKVVVGTQGGNNLASERKARRCLGKSDTQRQKKRDSKAQQAALDCYVSTLTLIYDGAIADLNCGSDDSFDRQVSSFSEEI</sequence>
<feature type="region of interest" description="Disordered" evidence="1">
    <location>
        <begin position="184"/>
        <end position="206"/>
    </location>
</feature>
<feature type="compositionally biased region" description="Polar residues" evidence="1">
    <location>
        <begin position="113"/>
        <end position="127"/>
    </location>
</feature>
<keyword evidence="3" id="KW-1185">Reference proteome</keyword>
<name>A0A8H3W4S1_9PEZI</name>
<dbReference type="EMBL" id="WOWK01000073">
    <property type="protein sequence ID" value="KAF0321238.1"/>
    <property type="molecule type" value="Genomic_DNA"/>
</dbReference>
<dbReference type="AlphaFoldDB" id="A0A8H3W4S1"/>
<evidence type="ECO:0000256" key="1">
    <source>
        <dbReference type="SAM" id="MobiDB-lite"/>
    </source>
</evidence>
<gene>
    <name evidence="2" type="ORF">GQ607_011441</name>
</gene>
<feature type="region of interest" description="Disordered" evidence="1">
    <location>
        <begin position="1"/>
        <end position="75"/>
    </location>
</feature>
<accession>A0A8H3W4S1</accession>